<evidence type="ECO:0000313" key="4">
    <source>
        <dbReference type="Proteomes" id="UP000284842"/>
    </source>
</evidence>
<reference evidence="3 4" key="1">
    <citation type="journal article" date="2018" name="Evol. Lett.">
        <title>Horizontal gene cluster transfer increased hallucinogenic mushroom diversity.</title>
        <authorList>
            <person name="Reynolds H.T."/>
            <person name="Vijayakumar V."/>
            <person name="Gluck-Thaler E."/>
            <person name="Korotkin H.B."/>
            <person name="Matheny P.B."/>
            <person name="Slot J.C."/>
        </authorList>
    </citation>
    <scope>NUCLEOTIDE SEQUENCE [LARGE SCALE GENOMIC DNA]</scope>
    <source>
        <strain evidence="3 4">2629</strain>
    </source>
</reference>
<feature type="compositionally biased region" description="Low complexity" evidence="1">
    <location>
        <begin position="187"/>
        <end position="200"/>
    </location>
</feature>
<evidence type="ECO:0000313" key="3">
    <source>
        <dbReference type="EMBL" id="PPR01687.1"/>
    </source>
</evidence>
<feature type="signal peptide" evidence="2">
    <location>
        <begin position="1"/>
        <end position="19"/>
    </location>
</feature>
<dbReference type="OrthoDB" id="2362516at2759"/>
<feature type="chain" id="PRO_5019289190" description="Proline-rich protein" evidence="2">
    <location>
        <begin position="20"/>
        <end position="326"/>
    </location>
</feature>
<dbReference type="Proteomes" id="UP000284842">
    <property type="component" value="Unassembled WGS sequence"/>
</dbReference>
<keyword evidence="4" id="KW-1185">Reference proteome</keyword>
<evidence type="ECO:0000256" key="2">
    <source>
        <dbReference type="SAM" id="SignalP"/>
    </source>
</evidence>
<comment type="caution">
    <text evidence="3">The sequence shown here is derived from an EMBL/GenBank/DDBJ whole genome shotgun (WGS) entry which is preliminary data.</text>
</comment>
<keyword evidence="2" id="KW-0732">Signal</keyword>
<sequence length="326" mass="32971">MVKIFSVALLGLVAASANAAPIRLNRRIAQVIAEATATWEQACLAAGGAERCNPLSVAAMSTLLLAGGPCDQQNAADNFMDLSKELNSNQMIVLSQIFAQQPRNSPNSVAIPYCQQAPRNSELNGLFQCQFAGSNQNTFVNNVALGGEGTIPFGRTEPVSPLGSCPIHPDGPVPDGQQLTNIVQIPDAPIQGGDAGGAAPAPAPEQAREPQPEAAPAPAPAPQEGGGGFVLDNGRAAQALNAEFAGLTKGSSCTVGQTACVEGEFAQCPPGADGNNVFVTTPCNGLTCAALPLVNSPGTSITCTTLDDARARIAATGATGGLTGSE</sequence>
<organism evidence="3 4">
    <name type="scientific">Panaeolus cyanescens</name>
    <dbReference type="NCBI Taxonomy" id="181874"/>
    <lineage>
        <taxon>Eukaryota</taxon>
        <taxon>Fungi</taxon>
        <taxon>Dikarya</taxon>
        <taxon>Basidiomycota</taxon>
        <taxon>Agaricomycotina</taxon>
        <taxon>Agaricomycetes</taxon>
        <taxon>Agaricomycetidae</taxon>
        <taxon>Agaricales</taxon>
        <taxon>Agaricineae</taxon>
        <taxon>Galeropsidaceae</taxon>
        <taxon>Panaeolus</taxon>
    </lineage>
</organism>
<accession>A0A409YF93</accession>
<feature type="region of interest" description="Disordered" evidence="1">
    <location>
        <begin position="187"/>
        <end position="226"/>
    </location>
</feature>
<dbReference type="AlphaFoldDB" id="A0A409YF93"/>
<gene>
    <name evidence="3" type="ORF">CVT24_001515</name>
</gene>
<evidence type="ECO:0000256" key="1">
    <source>
        <dbReference type="SAM" id="MobiDB-lite"/>
    </source>
</evidence>
<dbReference type="EMBL" id="NHTK01001223">
    <property type="protein sequence ID" value="PPR01687.1"/>
    <property type="molecule type" value="Genomic_DNA"/>
</dbReference>
<evidence type="ECO:0008006" key="5">
    <source>
        <dbReference type="Google" id="ProtNLM"/>
    </source>
</evidence>
<protein>
    <recommendedName>
        <fullName evidence="5">Proline-rich protein</fullName>
    </recommendedName>
</protein>
<proteinExistence type="predicted"/>
<name>A0A409YF93_9AGAR</name>
<dbReference type="InParanoid" id="A0A409YF93"/>